<dbReference type="EMBL" id="GILB01001695">
    <property type="protein sequence ID" value="NUU82028.1"/>
    <property type="molecule type" value="Transcribed_RNA"/>
</dbReference>
<name>A0A6M2ECD5_9ROSI</name>
<evidence type="ECO:0000313" key="1">
    <source>
        <dbReference type="EMBL" id="NUU82028.1"/>
    </source>
</evidence>
<dbReference type="AlphaFoldDB" id="A0A6M2ECD5"/>
<proteinExistence type="predicted"/>
<organism evidence="1">
    <name type="scientific">Populus davidiana</name>
    <dbReference type="NCBI Taxonomy" id="266767"/>
    <lineage>
        <taxon>Eukaryota</taxon>
        <taxon>Viridiplantae</taxon>
        <taxon>Streptophyta</taxon>
        <taxon>Embryophyta</taxon>
        <taxon>Tracheophyta</taxon>
        <taxon>Spermatophyta</taxon>
        <taxon>Magnoliopsida</taxon>
        <taxon>eudicotyledons</taxon>
        <taxon>Gunneridae</taxon>
        <taxon>Pentapetalae</taxon>
        <taxon>rosids</taxon>
        <taxon>fabids</taxon>
        <taxon>Malpighiales</taxon>
        <taxon>Salicaceae</taxon>
        <taxon>Saliceae</taxon>
        <taxon>Populus</taxon>
    </lineage>
</organism>
<accession>A0A6M2ECD5</accession>
<protein>
    <submittedName>
        <fullName evidence="1">Uncharacterized protein</fullName>
    </submittedName>
</protein>
<reference evidence="1" key="1">
    <citation type="submission" date="2020-03" db="EMBL/GenBank/DDBJ databases">
        <authorList>
            <person name="Zhang R."/>
        </authorList>
    </citation>
    <scope>NUCLEOTIDE SEQUENCE</scope>
</reference>
<sequence length="110" mass="13051">MSFLLIERYGNTHYKAHILIGLSKRNVIDLSKDLFSRHERERATQIRQIECEVVCDMFLAYTFFSLNLYHPSKKLQSIVFPSNINKERTDTKIIPFQEKKHRKKTPIPTV</sequence>